<accession>X1FTW4</accession>
<proteinExistence type="predicted"/>
<keyword evidence="1" id="KW-1133">Transmembrane helix</keyword>
<organism evidence="3">
    <name type="scientific">marine sediment metagenome</name>
    <dbReference type="NCBI Taxonomy" id="412755"/>
    <lineage>
        <taxon>unclassified sequences</taxon>
        <taxon>metagenomes</taxon>
        <taxon>ecological metagenomes</taxon>
    </lineage>
</organism>
<dbReference type="Pfam" id="PF23981">
    <property type="entry name" value="DUF7305"/>
    <property type="match status" value="1"/>
</dbReference>
<protein>
    <recommendedName>
        <fullName evidence="2">DUF7305 domain-containing protein</fullName>
    </recommendedName>
</protein>
<keyword evidence="1" id="KW-0812">Transmembrane</keyword>
<feature type="non-terminal residue" evidence="3">
    <location>
        <position position="311"/>
    </location>
</feature>
<keyword evidence="1" id="KW-0472">Membrane</keyword>
<dbReference type="AlphaFoldDB" id="X1FTW4"/>
<sequence length="311" mass="33141">MTINKLLQSKKPGSAIALALLVVVILCVMGAGLLNLGLHGRMLATRNAAEIAARCAADAGLAKALFEMNKKVKIKPWNGNTLPKATDESLVHSDASYAYTITDSPDYIYTVDVTGRAGRETKNISCTFVLVGLFRNAVYAQDSLVLENAFLVDAYSSEQGPYGGVNALQPTSVATGDPNAVAMGNGVLYGDFLVDYGRELPAITAPTGSPFNTSMGSIDSNEVNITFGPADSGQYDEIKLSKCKLTIGGDVTLYVTEDFDGRQFSEVEILPDSSLTLYIDGNMNFRNTSSVNALTQDPKMCQIFGTGEEGQ</sequence>
<reference evidence="3" key="1">
    <citation type="journal article" date="2014" name="Front. Microbiol.">
        <title>High frequency of phylogenetically diverse reductive dehalogenase-homologous genes in deep subseafloor sedimentary metagenomes.</title>
        <authorList>
            <person name="Kawai M."/>
            <person name="Futagami T."/>
            <person name="Toyoda A."/>
            <person name="Takaki Y."/>
            <person name="Nishi S."/>
            <person name="Hori S."/>
            <person name="Arai W."/>
            <person name="Tsubouchi T."/>
            <person name="Morono Y."/>
            <person name="Uchiyama I."/>
            <person name="Ito T."/>
            <person name="Fujiyama A."/>
            <person name="Inagaki F."/>
            <person name="Takami H."/>
        </authorList>
    </citation>
    <scope>NUCLEOTIDE SEQUENCE</scope>
    <source>
        <strain evidence="3">Expedition CK06-06</strain>
    </source>
</reference>
<evidence type="ECO:0000256" key="1">
    <source>
        <dbReference type="SAM" id="Phobius"/>
    </source>
</evidence>
<dbReference type="InterPro" id="IPR055729">
    <property type="entry name" value="DUF7305"/>
</dbReference>
<evidence type="ECO:0000313" key="3">
    <source>
        <dbReference type="EMBL" id="GAH24218.1"/>
    </source>
</evidence>
<comment type="caution">
    <text evidence="3">The sequence shown here is derived from an EMBL/GenBank/DDBJ whole genome shotgun (WGS) entry which is preliminary data.</text>
</comment>
<dbReference type="EMBL" id="BARU01002107">
    <property type="protein sequence ID" value="GAH24218.1"/>
    <property type="molecule type" value="Genomic_DNA"/>
</dbReference>
<feature type="domain" description="DUF7305" evidence="2">
    <location>
        <begin position="232"/>
        <end position="308"/>
    </location>
</feature>
<name>X1FTW4_9ZZZZ</name>
<feature type="transmembrane region" description="Helical" evidence="1">
    <location>
        <begin position="15"/>
        <end position="36"/>
    </location>
</feature>
<gene>
    <name evidence="3" type="ORF">S03H2_05129</name>
</gene>
<evidence type="ECO:0000259" key="2">
    <source>
        <dbReference type="Pfam" id="PF23981"/>
    </source>
</evidence>